<dbReference type="InterPro" id="IPR052514">
    <property type="entry name" value="SAM-dependent_MTase"/>
</dbReference>
<reference evidence="2 3" key="1">
    <citation type="submission" date="2022-07" db="EMBL/GenBank/DDBJ databases">
        <title>Novel species in genus Aeromicrobium.</title>
        <authorList>
            <person name="Ye L."/>
        </authorList>
    </citation>
    <scope>NUCLEOTIDE SEQUENCE [LARGE SCALE GENOMIC DNA]</scope>
    <source>
        <strain evidence="3">zg-Y50</strain>
    </source>
</reference>
<feature type="domain" description="Methyltransferase FkbM" evidence="1">
    <location>
        <begin position="92"/>
        <end position="238"/>
    </location>
</feature>
<dbReference type="SUPFAM" id="SSF53335">
    <property type="entry name" value="S-adenosyl-L-methionine-dependent methyltransferases"/>
    <property type="match status" value="1"/>
</dbReference>
<keyword evidence="2" id="KW-0489">Methyltransferase</keyword>
<dbReference type="InterPro" id="IPR029063">
    <property type="entry name" value="SAM-dependent_MTases_sf"/>
</dbReference>
<dbReference type="GO" id="GO:0008168">
    <property type="term" value="F:methyltransferase activity"/>
    <property type="evidence" value="ECO:0007669"/>
    <property type="project" value="UniProtKB-KW"/>
</dbReference>
<dbReference type="Gene3D" id="3.40.50.150">
    <property type="entry name" value="Vaccinia Virus protein VP39"/>
    <property type="match status" value="1"/>
</dbReference>
<dbReference type="Pfam" id="PF05050">
    <property type="entry name" value="Methyltransf_21"/>
    <property type="match status" value="1"/>
</dbReference>
<dbReference type="PANTHER" id="PTHR34203:SF15">
    <property type="entry name" value="SLL1173 PROTEIN"/>
    <property type="match status" value="1"/>
</dbReference>
<evidence type="ECO:0000313" key="2">
    <source>
        <dbReference type="EMBL" id="UUI68418.1"/>
    </source>
</evidence>
<protein>
    <submittedName>
        <fullName evidence="2">FkbM family methyltransferase</fullName>
    </submittedName>
</protein>
<dbReference type="PANTHER" id="PTHR34203">
    <property type="entry name" value="METHYLTRANSFERASE, FKBM FAMILY PROTEIN"/>
    <property type="match status" value="1"/>
</dbReference>
<sequence length="259" mass="28984">MLSRTRSHVLLAPFRVHNYRTLRRSLRAYTNPISTLYRYVSNRGDYPVEIGVRTPVGPVRVTAPTFHDLRTINEVFCRGDYAVGPDVRVVVDVGANIGISALFFLTRNESSRVYCFEPSPINAPRLRAALAPFGDRAAISETALSDRDGVFEFNAEPVGRYSGLVAPGYARDLVNVVQVQTVNISDALDEILQVESFIDVLKIDTEGSEEAILRSIRPDLLPKIGEMFVEVNLDEPLFPDHFTQVSRPDGIAHFRAREH</sequence>
<dbReference type="Proteomes" id="UP001315860">
    <property type="component" value="Chromosome"/>
</dbReference>
<dbReference type="GO" id="GO:0032259">
    <property type="term" value="P:methylation"/>
    <property type="evidence" value="ECO:0007669"/>
    <property type="project" value="UniProtKB-KW"/>
</dbReference>
<dbReference type="RefSeq" id="WP_232418478.1">
    <property type="nucleotide sequence ID" value="NZ_CP101990.1"/>
</dbReference>
<dbReference type="InterPro" id="IPR006342">
    <property type="entry name" value="FkbM_mtfrase"/>
</dbReference>
<organism evidence="2 3">
    <name type="scientific">Aeromicrobium duanguangcaii</name>
    <dbReference type="NCBI Taxonomy" id="2968086"/>
    <lineage>
        <taxon>Bacteria</taxon>
        <taxon>Bacillati</taxon>
        <taxon>Actinomycetota</taxon>
        <taxon>Actinomycetes</taxon>
        <taxon>Propionibacteriales</taxon>
        <taxon>Nocardioidaceae</taxon>
        <taxon>Aeromicrobium</taxon>
    </lineage>
</organism>
<keyword evidence="2" id="KW-0808">Transferase</keyword>
<dbReference type="NCBIfam" id="TIGR01444">
    <property type="entry name" value="fkbM_fam"/>
    <property type="match status" value="1"/>
</dbReference>
<dbReference type="EMBL" id="CP101990">
    <property type="protein sequence ID" value="UUI68418.1"/>
    <property type="molecule type" value="Genomic_DNA"/>
</dbReference>
<proteinExistence type="predicted"/>
<evidence type="ECO:0000259" key="1">
    <source>
        <dbReference type="Pfam" id="PF05050"/>
    </source>
</evidence>
<accession>A0ABY5KF58</accession>
<keyword evidence="3" id="KW-1185">Reference proteome</keyword>
<evidence type="ECO:0000313" key="3">
    <source>
        <dbReference type="Proteomes" id="UP001315860"/>
    </source>
</evidence>
<gene>
    <name evidence="2" type="ORF">NP095_14595</name>
</gene>
<name>A0ABY5KF58_9ACTN</name>